<feature type="region of interest" description="Disordered" evidence="1">
    <location>
        <begin position="1"/>
        <end position="20"/>
    </location>
</feature>
<organism evidence="2 3">
    <name type="scientific">Stakelama tenebrarum</name>
    <dbReference type="NCBI Taxonomy" id="2711215"/>
    <lineage>
        <taxon>Bacteria</taxon>
        <taxon>Pseudomonadati</taxon>
        <taxon>Pseudomonadota</taxon>
        <taxon>Alphaproteobacteria</taxon>
        <taxon>Sphingomonadales</taxon>
        <taxon>Sphingomonadaceae</taxon>
        <taxon>Stakelama</taxon>
    </lineage>
</organism>
<proteinExistence type="predicted"/>
<name>A0A6G6Y573_9SPHN</name>
<gene>
    <name evidence="2" type="ORF">G5C33_10020</name>
</gene>
<dbReference type="EMBL" id="CP049109">
    <property type="protein sequence ID" value="QIG80082.1"/>
    <property type="molecule type" value="Genomic_DNA"/>
</dbReference>
<accession>A0A6G6Y573</accession>
<protein>
    <submittedName>
        <fullName evidence="2">XRE family transcriptional regulator</fullName>
    </submittedName>
</protein>
<dbReference type="RefSeq" id="WP_165327085.1">
    <property type="nucleotide sequence ID" value="NZ_CP049109.1"/>
</dbReference>
<sequence length="154" mass="16575">MSDPNAGTLSEAKPPMTPGTYLRKRREASGLCVLDVAVRIAAPGQTARLVRSLNEIERDELHVTDAILHALRHAFAFDPQIYAQLLDLHVSDAAAAAMLPHPQLCRVCACSWHDPCQTDDGPCHWQERDLCSACVGADPGEPEAAPASGERQAA</sequence>
<dbReference type="KEGG" id="spzr:G5C33_10020"/>
<reference evidence="2 3" key="1">
    <citation type="submission" date="2020-02" db="EMBL/GenBank/DDBJ databases">
        <authorList>
            <person name="Zheng R.K."/>
            <person name="Sun C.M."/>
        </authorList>
    </citation>
    <scope>NUCLEOTIDE SEQUENCE [LARGE SCALE GENOMIC DNA]</scope>
    <source>
        <strain evidence="3">zrk23</strain>
    </source>
</reference>
<evidence type="ECO:0000256" key="1">
    <source>
        <dbReference type="SAM" id="MobiDB-lite"/>
    </source>
</evidence>
<keyword evidence="3" id="KW-1185">Reference proteome</keyword>
<evidence type="ECO:0000313" key="3">
    <source>
        <dbReference type="Proteomes" id="UP000501568"/>
    </source>
</evidence>
<dbReference type="AlphaFoldDB" id="A0A6G6Y573"/>
<dbReference type="Proteomes" id="UP000501568">
    <property type="component" value="Chromosome"/>
</dbReference>
<evidence type="ECO:0000313" key="2">
    <source>
        <dbReference type="EMBL" id="QIG80082.1"/>
    </source>
</evidence>